<proteinExistence type="inferred from homology"/>
<dbReference type="SUPFAM" id="SSF110296">
    <property type="entry name" value="Oligoxyloglucan reducing end-specific cellobiohydrolase"/>
    <property type="match status" value="2"/>
</dbReference>
<dbReference type="PANTHER" id="PTHR43739">
    <property type="entry name" value="XYLOGLUCANASE (EUROFUNG)"/>
    <property type="match status" value="1"/>
</dbReference>
<evidence type="ECO:0000313" key="10">
    <source>
        <dbReference type="Proteomes" id="UP000054988"/>
    </source>
</evidence>
<dbReference type="eggNOG" id="ENOG502QR03">
    <property type="taxonomic scope" value="Eukaryota"/>
</dbReference>
<keyword evidence="4" id="KW-0119">Carbohydrate metabolism</keyword>
<comment type="caution">
    <text evidence="9">The sequence shown here is derived from an EMBL/GenBank/DDBJ whole genome shotgun (WGS) entry which is preliminary data.</text>
</comment>
<keyword evidence="1" id="KW-0732">Signal</keyword>
<dbReference type="GO" id="GO:0030245">
    <property type="term" value="P:cellulose catabolic process"/>
    <property type="evidence" value="ECO:0007669"/>
    <property type="project" value="UniProtKB-KW"/>
</dbReference>
<dbReference type="GO" id="GO:0010411">
    <property type="term" value="P:xyloglucan metabolic process"/>
    <property type="evidence" value="ECO:0007669"/>
    <property type="project" value="TreeGrafter"/>
</dbReference>
<evidence type="ECO:0000256" key="3">
    <source>
        <dbReference type="ARBA" id="ARBA00023001"/>
    </source>
</evidence>
<keyword evidence="6" id="KW-0624">Polysaccharide degradation</keyword>
<feature type="region of interest" description="Disordered" evidence="8">
    <location>
        <begin position="567"/>
        <end position="589"/>
    </location>
</feature>
<protein>
    <recommendedName>
        <fullName evidence="11">Glycoside hydrolase family 74 protein</fullName>
    </recommendedName>
</protein>
<evidence type="ECO:0000256" key="2">
    <source>
        <dbReference type="ARBA" id="ARBA00022801"/>
    </source>
</evidence>
<gene>
    <name evidence="9" type="ORF">WG66_2316</name>
</gene>
<dbReference type="EMBL" id="LATX01000775">
    <property type="protein sequence ID" value="KTB45118.1"/>
    <property type="molecule type" value="Genomic_DNA"/>
</dbReference>
<reference evidence="9 10" key="1">
    <citation type="submission" date="2015-12" db="EMBL/GenBank/DDBJ databases">
        <title>Draft genome sequence of Moniliophthora roreri, the causal agent of frosty pod rot of cacao.</title>
        <authorList>
            <person name="Aime M.C."/>
            <person name="Diaz-Valderrama J.R."/>
            <person name="Kijpornyongpan T."/>
            <person name="Phillips-Mora W."/>
        </authorList>
    </citation>
    <scope>NUCLEOTIDE SEQUENCE [LARGE SCALE GENOMIC DNA]</scope>
    <source>
        <strain evidence="9 10">MCA 2952</strain>
    </source>
</reference>
<organism evidence="9 10">
    <name type="scientific">Moniliophthora roreri</name>
    <name type="common">Frosty pod rot fungus</name>
    <name type="synonym">Monilia roreri</name>
    <dbReference type="NCBI Taxonomy" id="221103"/>
    <lineage>
        <taxon>Eukaryota</taxon>
        <taxon>Fungi</taxon>
        <taxon>Dikarya</taxon>
        <taxon>Basidiomycota</taxon>
        <taxon>Agaricomycotina</taxon>
        <taxon>Agaricomycetes</taxon>
        <taxon>Agaricomycetidae</taxon>
        <taxon>Agaricales</taxon>
        <taxon>Marasmiineae</taxon>
        <taxon>Marasmiaceae</taxon>
        <taxon>Moniliophthora</taxon>
    </lineage>
</organism>
<dbReference type="InterPro" id="IPR015943">
    <property type="entry name" value="WD40/YVTN_repeat-like_dom_sf"/>
</dbReference>
<dbReference type="CDD" id="cd15482">
    <property type="entry name" value="Sialidase_non-viral"/>
    <property type="match status" value="1"/>
</dbReference>
<dbReference type="Proteomes" id="UP000054988">
    <property type="component" value="Unassembled WGS sequence"/>
</dbReference>
<evidence type="ECO:0000313" key="9">
    <source>
        <dbReference type="EMBL" id="KTB45118.1"/>
    </source>
</evidence>
<evidence type="ECO:0008006" key="11">
    <source>
        <dbReference type="Google" id="ProtNLM"/>
    </source>
</evidence>
<dbReference type="FunFam" id="2.130.10.10:FF:000534">
    <property type="entry name" value="Xyloglucanase Xgh74A"/>
    <property type="match status" value="1"/>
</dbReference>
<accession>A0A0W0G983</accession>
<comment type="similarity">
    <text evidence="7">Belongs to the glycosyl hydrolase 74 family.</text>
</comment>
<evidence type="ECO:0000256" key="5">
    <source>
        <dbReference type="ARBA" id="ARBA00023295"/>
    </source>
</evidence>
<name>A0A0W0G983_MONRR</name>
<dbReference type="PANTHER" id="PTHR43739:SF2">
    <property type="entry name" value="OLIGOXYLOGLUCAN-REDUCING END-SPECIFIC XYLOGLUCANASE-RELATED"/>
    <property type="match status" value="1"/>
</dbReference>
<evidence type="ECO:0000256" key="7">
    <source>
        <dbReference type="ARBA" id="ARBA00037986"/>
    </source>
</evidence>
<evidence type="ECO:0000256" key="8">
    <source>
        <dbReference type="SAM" id="MobiDB-lite"/>
    </source>
</evidence>
<dbReference type="AlphaFoldDB" id="A0A0W0G983"/>
<dbReference type="Gene3D" id="2.130.10.10">
    <property type="entry name" value="YVTN repeat-like/Quinoprotein amine dehydrogenase"/>
    <property type="match status" value="2"/>
</dbReference>
<keyword evidence="3" id="KW-0136">Cellulose degradation</keyword>
<sequence>MSAFQSSIFLHGSPVSRRKKLMKHIELLSKMVQKANKGHLGLPFTMLRLILLLGLVVSNGLLAIAVDPQDYTWKNVKIGGGGGFVPGIVFNPTEQGVAYARTDVGGAYRLNDDDSWTPLLDWAIGVQANYWGVDALATDPVEPNRLYLATGLYTIDWDPLPGHILISDDYGDSFTEVELPFKVGGNMPGRGMGERLAIDPNDNSILLFGARSGNGLWKSTDKGQTWAQVESLPDTGTFIPDPSDTQGNNNDRIGVAWVTFDPSSGSAGEATPRIFVGVASNGTDNIFVSEDAGSTWTALPGQQQRFFPHKGVLSEAENVLYVTYSDGAGPYDGTNGAVHKYDIAASTWTDITPVSGSDLYFGFGGFAIDVLNPGTIMVAALNSWWPDGQIFRSTDSGVTWKPIWAFTTYPEIQKQYTYDISLAPWLGPAPTTLSGEGLQTGWMMEGLVIDPHDSNHWLYGTGETVFGGHDLTKWDNDGNITLKSLADGIEETVVLGIISPPEGPHLLSAVGDNCGFAHLGLDTVPESRFTNPQWSTSSDIDFAGNAPTNIVRIGTDSSGETKQVALSTDSGATWSEHPGAPDRTQGGKVALSADGDTVLWSTADRSGVLVSKNQATFESVSSLPASAIIASDKLNNTVFYGASGGSFYLSTDGGSTFTEASGSLGNSQTPVEIAVNPGKTGDIWVSTNAGIFHSMDSGKRFTALQGVSQAWSIALGAPSTEGVFPALYAVAELADDGLGYYRSDNEGATWVKINDEQHGFGAASGNIITADPRIYGRVYVVGAGRGVFYGDIAA</sequence>
<keyword evidence="2" id="KW-0378">Hydrolase</keyword>
<keyword evidence="5" id="KW-0326">Glycosidase</keyword>
<evidence type="ECO:0000256" key="1">
    <source>
        <dbReference type="ARBA" id="ARBA00022729"/>
    </source>
</evidence>
<evidence type="ECO:0000256" key="4">
    <source>
        <dbReference type="ARBA" id="ARBA00023277"/>
    </source>
</evidence>
<dbReference type="GO" id="GO:0016798">
    <property type="term" value="F:hydrolase activity, acting on glycosyl bonds"/>
    <property type="evidence" value="ECO:0007669"/>
    <property type="project" value="UniProtKB-KW"/>
</dbReference>
<dbReference type="InterPro" id="IPR052025">
    <property type="entry name" value="Xyloglucanase_GH74"/>
</dbReference>
<evidence type="ECO:0000256" key="6">
    <source>
        <dbReference type="ARBA" id="ARBA00023326"/>
    </source>
</evidence>